<reference evidence="1 2" key="1">
    <citation type="submission" date="2016-04" db="EMBL/GenBank/DDBJ databases">
        <title>Draft Genome Assembly of the Bloom-forming Cyanobacterium Nodularia spumigena Strain CENA596 in Shrimp Production Ponds.</title>
        <authorList>
            <person name="Popin R.V."/>
            <person name="Rigonato J."/>
            <person name="Abreu V.A."/>
            <person name="Andreote A.P."/>
            <person name="Silveira S.B."/>
            <person name="Odebrecht C."/>
            <person name="Fiore M.F."/>
        </authorList>
    </citation>
    <scope>NUCLEOTIDE SEQUENCE [LARGE SCALE GENOMIC DNA]</scope>
    <source>
        <strain evidence="1 2">CENA596</strain>
    </source>
</reference>
<dbReference type="AlphaFoldDB" id="A0A166K6X2"/>
<accession>A0A166K6X2</accession>
<evidence type="ECO:0008006" key="3">
    <source>
        <dbReference type="Google" id="ProtNLM"/>
    </source>
</evidence>
<dbReference type="OrthoDB" id="420681at2"/>
<comment type="caution">
    <text evidence="1">The sequence shown here is derived from an EMBL/GenBank/DDBJ whole genome shotgun (WGS) entry which is preliminary data.</text>
</comment>
<dbReference type="RefSeq" id="WP_063872031.1">
    <property type="nucleotide sequence ID" value="NZ_CAWMRI010000072.1"/>
</dbReference>
<sequence length="252" mass="28160">MTDKQRLEEQFVSHEAERRVSEKLDASEQIDINVKTDVLKIVQGQAEKVSVAGQGLVIKPDIRVQEIKLQTDNVSINPLSAIFGQIELNEPVNAVARIVLTKTDINLALTSELIRSLVENFPLNVDGEIIKFEPQHTDIFLPGDGKIGFNVKGLLKSEKNRSLLSATLTFRPRNNSHPILLESVTCTEGEGISVELILALMQKVKELANKPFLKWEDIAFRIIDMQVLQDSIILIIEANVKQISASQIEFVN</sequence>
<name>A0A166K6X2_NODSP</name>
<gene>
    <name evidence="1" type="ORF">A2T98_06315</name>
</gene>
<dbReference type="EMBL" id="LWAJ01000072">
    <property type="protein sequence ID" value="KZL50660.1"/>
    <property type="molecule type" value="Genomic_DNA"/>
</dbReference>
<organism evidence="1 2">
    <name type="scientific">Nodularia spumigena CENA596</name>
    <dbReference type="NCBI Taxonomy" id="1819295"/>
    <lineage>
        <taxon>Bacteria</taxon>
        <taxon>Bacillati</taxon>
        <taxon>Cyanobacteriota</taxon>
        <taxon>Cyanophyceae</taxon>
        <taxon>Nostocales</taxon>
        <taxon>Nodulariaceae</taxon>
        <taxon>Nodularia</taxon>
    </lineage>
</organism>
<evidence type="ECO:0000313" key="2">
    <source>
        <dbReference type="Proteomes" id="UP000076555"/>
    </source>
</evidence>
<evidence type="ECO:0000313" key="1">
    <source>
        <dbReference type="EMBL" id="KZL50660.1"/>
    </source>
</evidence>
<protein>
    <recommendedName>
        <fullName evidence="3">DUF2993 domain-containing protein</fullName>
    </recommendedName>
</protein>
<dbReference type="InterPro" id="IPR021373">
    <property type="entry name" value="DUF2993"/>
</dbReference>
<dbReference type="Pfam" id="PF11209">
    <property type="entry name" value="LmeA"/>
    <property type="match status" value="1"/>
</dbReference>
<proteinExistence type="predicted"/>
<dbReference type="Proteomes" id="UP000076555">
    <property type="component" value="Unassembled WGS sequence"/>
</dbReference>